<evidence type="ECO:0000313" key="1">
    <source>
        <dbReference type="EMBL" id="MBF1306362.1"/>
    </source>
</evidence>
<dbReference type="Proteomes" id="UP000758611">
    <property type="component" value="Unassembled WGS sequence"/>
</dbReference>
<comment type="caution">
    <text evidence="1">The sequence shown here is derived from an EMBL/GenBank/DDBJ whole genome shotgun (WGS) entry which is preliminary data.</text>
</comment>
<accession>A0A930E202</accession>
<reference evidence="1" key="1">
    <citation type="submission" date="2020-04" db="EMBL/GenBank/DDBJ databases">
        <title>Deep metagenomics examines the oral microbiome during advanced dental caries in children, revealing novel taxa and co-occurrences with host molecules.</title>
        <authorList>
            <person name="Baker J.L."/>
            <person name="Morton J.T."/>
            <person name="Dinis M."/>
            <person name="Alvarez R."/>
            <person name="Tran N.C."/>
            <person name="Knight R."/>
            <person name="Edlund A."/>
        </authorList>
    </citation>
    <scope>NUCLEOTIDE SEQUENCE</scope>
    <source>
        <strain evidence="1">JCVI_23_bin.11</strain>
    </source>
</reference>
<evidence type="ECO:0000313" key="2">
    <source>
        <dbReference type="Proteomes" id="UP000758611"/>
    </source>
</evidence>
<sequence length="490" mass="56501">MVFVYTVGLKPTNQEKEQLNKRFKQAKSIYNLTLAELLKRNNKMKKDPLYKKAYNLPKGPERNKILKDLDKVYGLEGKFTGGKIASELRKNLGLEDYLYSKICAQLGFRAWLAFSKMKFANGANRINFSEQINSLISGYSDQGIYLDEDFICFGMKQKKKTLIKVKIHFKRDQYEEQVFQNKLLYWQLIRKEINGRHNYYLQAVMDGVAPGVGLEGGRGSVGIDIGTSTIAVSSEVQTELEELFPDKKRFERASEIARLNRSLDRKRRATNPDNYNEDGTIKKGKKIWNHSSRYKKDLTKLSELKRKEALSRKLAHRTLAKKIVSYGDRFVVEEMNFAGLAKRAKETKVNEKTGKFQSKKRFGSTIGYRAPGLLVAFIKERAEREGKVFIEADTRSVKASQLDHTTGEYIKVSLSARTKTVDNFKVQRDLYSAFLLQHVKDDKKTVDLELCSKNFERFLSNQDRTMRELETNLGSTGKKEFFKDELLKVV</sequence>
<protein>
    <recommendedName>
        <fullName evidence="3">Transposase</fullName>
    </recommendedName>
</protein>
<dbReference type="EMBL" id="JABZRE010000002">
    <property type="protein sequence ID" value="MBF1306362.1"/>
    <property type="molecule type" value="Genomic_DNA"/>
</dbReference>
<dbReference type="RefSeq" id="WP_278476890.1">
    <property type="nucleotide sequence ID" value="NZ_JABZRE010000002.1"/>
</dbReference>
<organism evidence="1 2">
    <name type="scientific">Parvimonas micra</name>
    <dbReference type="NCBI Taxonomy" id="33033"/>
    <lineage>
        <taxon>Bacteria</taxon>
        <taxon>Bacillati</taxon>
        <taxon>Bacillota</taxon>
        <taxon>Tissierellia</taxon>
        <taxon>Tissierellales</taxon>
        <taxon>Peptoniphilaceae</taxon>
        <taxon>Parvimonas</taxon>
    </lineage>
</organism>
<proteinExistence type="predicted"/>
<dbReference type="AlphaFoldDB" id="A0A930E202"/>
<gene>
    <name evidence="1" type="ORF">HXM94_01045</name>
</gene>
<evidence type="ECO:0008006" key="3">
    <source>
        <dbReference type="Google" id="ProtNLM"/>
    </source>
</evidence>
<name>A0A930E202_9FIRM</name>